<proteinExistence type="predicted"/>
<dbReference type="Proteomes" id="UP000352088">
    <property type="component" value="Unassembled WGS sequence"/>
</dbReference>
<sequence length="344" mass="37536">MALPSMGHTAPATENVKLKQSIYETIIKIGATETPILNKIGTSKVTNPLTHSWLTDTFEEPKKNANLELSKFVGETKNTAQKTTNATQIFITEAMVSKALLKANQYGGNEMEYQIGKKTKEHKMDMEYALFGLGRDSDVKKSVFKDYVQAQEATSGEMAGLFHYIAKGKDSFADGKRGNVLAFDETGDWSGTATELTEDKLNQILQTIWNSGVTPKDVFLGADLKGAINKFATRILGNETKLAGQVVSLETDFGTVNFHMHRLLSPKYGLGDVLIAGDFEYMKHGLYIPTMIEDVPTDITAKAKRFYTQSTLEVRNADAFAIGVGLTSGNNAKAKAVLKAAKGA</sequence>
<name>A0A3K5JTB1_CAMCO</name>
<organism evidence="1 2">
    <name type="scientific">Campylobacter coli</name>
    <dbReference type="NCBI Taxonomy" id="195"/>
    <lineage>
        <taxon>Bacteria</taxon>
        <taxon>Pseudomonadati</taxon>
        <taxon>Campylobacterota</taxon>
        <taxon>Epsilonproteobacteria</taxon>
        <taxon>Campylobacterales</taxon>
        <taxon>Campylobacteraceae</taxon>
        <taxon>Campylobacter</taxon>
    </lineage>
</organism>
<dbReference type="AlphaFoldDB" id="A0A3K5JTB1"/>
<protein>
    <recommendedName>
        <fullName evidence="3">Phage major capsid protein</fullName>
    </recommendedName>
</protein>
<evidence type="ECO:0000313" key="2">
    <source>
        <dbReference type="Proteomes" id="UP000352088"/>
    </source>
</evidence>
<dbReference type="RefSeq" id="WP_002792660.1">
    <property type="nucleotide sequence ID" value="NZ_AANORL020000003.1"/>
</dbReference>
<evidence type="ECO:0000313" key="1">
    <source>
        <dbReference type="EMBL" id="EAL6849964.1"/>
    </source>
</evidence>
<comment type="caution">
    <text evidence="1">The sequence shown here is derived from an EMBL/GenBank/DDBJ whole genome shotgun (WGS) entry which is preliminary data.</text>
</comment>
<evidence type="ECO:0008006" key="3">
    <source>
        <dbReference type="Google" id="ProtNLM"/>
    </source>
</evidence>
<reference evidence="1 2" key="1">
    <citation type="submission" date="2018-07" db="EMBL/GenBank/DDBJ databases">
        <authorList>
            <consortium name="NARMS: The National Antimicrobial Resistance Monitoring System"/>
        </authorList>
    </citation>
    <scope>NUCLEOTIDE SEQUENCE [LARGE SCALE GENOMIC DNA]</scope>
    <source>
        <strain evidence="1 2">CVM N17C548</strain>
    </source>
</reference>
<dbReference type="EMBL" id="AACQHW010000001">
    <property type="protein sequence ID" value="EAL6849964.1"/>
    <property type="molecule type" value="Genomic_DNA"/>
</dbReference>
<accession>A0A3K5JTB1</accession>
<dbReference type="Pfam" id="PF17236">
    <property type="entry name" value="SU10_MCP"/>
    <property type="match status" value="1"/>
</dbReference>
<dbReference type="InterPro" id="IPR035198">
    <property type="entry name" value="SU10_MCP"/>
</dbReference>
<gene>
    <name evidence="1" type="ORF">DSX26_00590</name>
</gene>